<reference evidence="1 2" key="1">
    <citation type="submission" date="2015-07" db="EMBL/GenBank/DDBJ databases">
        <authorList>
            <consortium name="Pathogen Informatics"/>
        </authorList>
    </citation>
    <scope>NUCLEOTIDE SEQUENCE [LARGE SCALE GENOMIC DNA]</scope>
    <source>
        <strain evidence="1 2">A316</strain>
    </source>
</reference>
<sequence>MVTPLGHRLGAAQIEDQQNQINQTRAVYRQAHKVREHAKSGLHEAGESWFGWQFKGGFLVSPDERKIAADELYVMMVGYDAMTYAKAYKKPPIDTAKATVLNLETKCS</sequence>
<gene>
    <name evidence="1" type="ORF">ERS013200_00513</name>
</gene>
<dbReference type="AlphaFoldDB" id="A0A655XB15"/>
<proteinExistence type="predicted"/>
<protein>
    <submittedName>
        <fullName evidence="1">Phage protein</fullName>
    </submittedName>
</protein>
<dbReference type="EMBL" id="CWQY01000002">
    <property type="protein sequence ID" value="CSC08006.1"/>
    <property type="molecule type" value="Genomic_DNA"/>
</dbReference>
<organism evidence="1 2">
    <name type="scientific">Vibrio cholerae</name>
    <dbReference type="NCBI Taxonomy" id="666"/>
    <lineage>
        <taxon>Bacteria</taxon>
        <taxon>Pseudomonadati</taxon>
        <taxon>Pseudomonadota</taxon>
        <taxon>Gammaproteobacteria</taxon>
        <taxon>Vibrionales</taxon>
        <taxon>Vibrionaceae</taxon>
        <taxon>Vibrio</taxon>
    </lineage>
</organism>
<accession>A0A655XB15</accession>
<dbReference type="Pfam" id="PF12375">
    <property type="entry name" value="DUF3653"/>
    <property type="match status" value="2"/>
</dbReference>
<dbReference type="InterPro" id="IPR021077">
    <property type="entry name" value="Phage_phi-Lf_Orf112"/>
</dbReference>
<name>A0A655XB15_VIBCL</name>
<dbReference type="Proteomes" id="UP000041770">
    <property type="component" value="Unassembled WGS sequence"/>
</dbReference>
<evidence type="ECO:0000313" key="2">
    <source>
        <dbReference type="Proteomes" id="UP000041770"/>
    </source>
</evidence>
<evidence type="ECO:0000313" key="1">
    <source>
        <dbReference type="EMBL" id="CSC08006.1"/>
    </source>
</evidence>